<dbReference type="AlphaFoldDB" id="D4DVH1"/>
<proteinExistence type="predicted"/>
<gene>
    <name evidence="4" type="ORF">NEIELOOT_03088</name>
    <name evidence="3" type="ORF">NELON_00445</name>
</gene>
<dbReference type="PATRIC" id="fig|546263.7.peg.99"/>
<dbReference type="STRING" id="546263.NELON_00445"/>
<evidence type="ECO:0000313" key="3">
    <source>
        <dbReference type="EMBL" id="AJE17500.1"/>
    </source>
</evidence>
<reference evidence="3 6" key="3">
    <citation type="journal article" date="2015" name="PLoS Genet.">
        <title>Common Cell Shape Evolution of Two Nasopharyngeal Pathogens.</title>
        <authorList>
            <person name="Veyrier F.J."/>
            <person name="Biais N."/>
            <person name="Morales P."/>
            <person name="Belkacem N."/>
            <person name="Guilhen C."/>
            <person name="Ranjeva S."/>
            <person name="Sismeiro O."/>
            <person name="Pehau-Arnaudet G."/>
            <person name="Rocha E.P."/>
            <person name="Werts C."/>
            <person name="Taha M.K."/>
            <person name="Boneca I.G."/>
        </authorList>
    </citation>
    <scope>NUCLEOTIDE SEQUENCE [LARGE SCALE GENOMIC DNA]</scope>
    <source>
        <strain evidence="3 6">ATCC 29315</strain>
    </source>
</reference>
<evidence type="ECO:0000259" key="2">
    <source>
        <dbReference type="Pfam" id="PF14317"/>
    </source>
</evidence>
<protein>
    <recommendedName>
        <fullName evidence="2">YcxB-like C-terminal domain-containing protein</fullName>
    </recommendedName>
</protein>
<reference evidence="4 5" key="1">
    <citation type="submission" date="2010-02" db="EMBL/GenBank/DDBJ databases">
        <authorList>
            <person name="Weinstock G."/>
            <person name="Sodergren E."/>
            <person name="Clifton S."/>
            <person name="Fulton L."/>
            <person name="Fulton B."/>
            <person name="Courtney L."/>
            <person name="Fronick C."/>
            <person name="Harrison M."/>
            <person name="Strong C."/>
            <person name="Farmer C."/>
            <person name="Delahaunty K."/>
            <person name="Markovic C."/>
            <person name="Hall O."/>
            <person name="Minx P."/>
            <person name="Tomlinson C."/>
            <person name="Mitreva M."/>
            <person name="Nelson J."/>
            <person name="Hou S."/>
            <person name="Wollam A."/>
            <person name="Pepin K.H."/>
            <person name="Johnson M."/>
            <person name="Bhonagiri V."/>
            <person name="Zhang X."/>
            <person name="Suruliraj S."/>
            <person name="Warren W."/>
            <person name="Chinwalla A."/>
            <person name="Mardis E.R."/>
            <person name="Wilson R.K."/>
        </authorList>
    </citation>
    <scope>NUCLEOTIDE SEQUENCE [LARGE SCALE GENOMIC DNA]</scope>
    <source>
        <strain evidence="4 5">ATCC 29315</strain>
    </source>
</reference>
<dbReference type="Proteomes" id="UP000005536">
    <property type="component" value="Unassembled WGS sequence"/>
</dbReference>
<keyword evidence="1" id="KW-0472">Membrane</keyword>
<dbReference type="InterPro" id="IPR025588">
    <property type="entry name" value="YcxB-like_C"/>
</dbReference>
<name>D4DVH1_NEIEG</name>
<sequence>MKIHYQLTAAEFSKGSSDGQILFIKKQKKVPVLRWVITILLIAFYSIFFVLFYKQHSQVLNLLAALANGSYDFSGHGGYEYFRFGITFTFWGFVVAGLILLGRFSFLRASRGIFSFDKLYQDKSPLFSQNTVELRDNGIYHETDAFQSLHFYKHIYSVEETKDWIFIFLEKSIFKFLPKSAFQDTQQIQHFINQIKENINKK</sequence>
<organism evidence="4 5">
    <name type="scientific">Neisseria elongata subsp. glycolytica ATCC 29315</name>
    <dbReference type="NCBI Taxonomy" id="546263"/>
    <lineage>
        <taxon>Bacteria</taxon>
        <taxon>Pseudomonadati</taxon>
        <taxon>Pseudomonadota</taxon>
        <taxon>Betaproteobacteria</taxon>
        <taxon>Neisseriales</taxon>
        <taxon>Neisseriaceae</taxon>
        <taxon>Neisseria</taxon>
    </lineage>
</organism>
<evidence type="ECO:0000313" key="4">
    <source>
        <dbReference type="EMBL" id="EFE48171.1"/>
    </source>
</evidence>
<feature type="transmembrane region" description="Helical" evidence="1">
    <location>
        <begin position="81"/>
        <end position="101"/>
    </location>
</feature>
<keyword evidence="1" id="KW-0812">Transmembrane</keyword>
<accession>D4DVH1</accession>
<dbReference type="EMBL" id="CP007726">
    <property type="protein sequence ID" value="AJE17500.1"/>
    <property type="molecule type" value="Genomic_DNA"/>
</dbReference>
<evidence type="ECO:0000313" key="5">
    <source>
        <dbReference type="Proteomes" id="UP000005536"/>
    </source>
</evidence>
<dbReference type="HOGENOM" id="CLU_1353474_0_0_4"/>
<dbReference type="RefSeq" id="WP_003775593.1">
    <property type="nucleotide sequence ID" value="NZ_CP007726.1"/>
</dbReference>
<feature type="transmembrane region" description="Helical" evidence="1">
    <location>
        <begin position="32"/>
        <end position="53"/>
    </location>
</feature>
<keyword evidence="1" id="KW-1133">Transmembrane helix</keyword>
<dbReference type="KEGG" id="nel:NELON_00445"/>
<evidence type="ECO:0000256" key="1">
    <source>
        <dbReference type="SAM" id="Phobius"/>
    </source>
</evidence>
<feature type="domain" description="YcxB-like C-terminal" evidence="2">
    <location>
        <begin position="136"/>
        <end position="194"/>
    </location>
</feature>
<dbReference type="EMBL" id="ADBF01000259">
    <property type="protein sequence ID" value="EFE48171.1"/>
    <property type="molecule type" value="Genomic_DNA"/>
</dbReference>
<reference evidence="6" key="2">
    <citation type="submission" date="2014-05" db="EMBL/GenBank/DDBJ databases">
        <title>Complete Genome sequence of Neisseria elongata subsp. glycolytica.</title>
        <authorList>
            <person name="Veyrier F.J."/>
            <person name="Taha M.-K."/>
        </authorList>
    </citation>
    <scope>NUCLEOTIDE SEQUENCE [LARGE SCALE GENOMIC DNA]</scope>
    <source>
        <strain evidence="6">ATCC 29315</strain>
    </source>
</reference>
<dbReference type="Pfam" id="PF14317">
    <property type="entry name" value="YcxB"/>
    <property type="match status" value="1"/>
</dbReference>
<dbReference type="Proteomes" id="UP000031392">
    <property type="component" value="Chromosome"/>
</dbReference>
<evidence type="ECO:0000313" key="6">
    <source>
        <dbReference type="Proteomes" id="UP000031392"/>
    </source>
</evidence>
<keyword evidence="6" id="KW-1185">Reference proteome</keyword>